<evidence type="ECO:0008006" key="4">
    <source>
        <dbReference type="Google" id="ProtNLM"/>
    </source>
</evidence>
<protein>
    <recommendedName>
        <fullName evidence="4">Apple domain-containing protein</fullName>
    </recommendedName>
</protein>
<sequence>MRSVSILTVLLGIKLSIASPDPMITLSPVFPVEKRETSALSWAIPASCTSNWQVIEAISSLNNLPATMTIGKEEICSQVLQPTYYEYITNTLQGSTTKTKTISQTTSTTTTDPNSRTTTILCPTPSPSMLCGVAGTFSTKFLTENIFSHEPEGFVNQSACKQACLANNRCKSFVTYEISGTKYHSCDMYDAPLGEGILTRGGVANEGHWFDRGCHEFLPAACNSPNAKRGVAKRGRENLPSDLAKNYMLDFACSCVVTSASPSVTATVPRTLDRISKTTVWPLPLPLL</sequence>
<dbReference type="GeneID" id="43593674"/>
<feature type="signal peptide" evidence="1">
    <location>
        <begin position="1"/>
        <end position="18"/>
    </location>
</feature>
<dbReference type="Proteomes" id="UP000254866">
    <property type="component" value="Unassembled WGS sequence"/>
</dbReference>
<keyword evidence="1" id="KW-0732">Signal</keyword>
<evidence type="ECO:0000313" key="2">
    <source>
        <dbReference type="EMBL" id="RDL40846.1"/>
    </source>
</evidence>
<evidence type="ECO:0000313" key="3">
    <source>
        <dbReference type="Proteomes" id="UP000254866"/>
    </source>
</evidence>
<comment type="caution">
    <text evidence="2">The sequence shown here is derived from an EMBL/GenBank/DDBJ whole genome shotgun (WGS) entry which is preliminary data.</text>
</comment>
<evidence type="ECO:0000256" key="1">
    <source>
        <dbReference type="SAM" id="SignalP"/>
    </source>
</evidence>
<dbReference type="RefSeq" id="XP_031873502.1">
    <property type="nucleotide sequence ID" value="XM_032009448.1"/>
</dbReference>
<gene>
    <name evidence="2" type="ORF">BP5553_00825</name>
</gene>
<keyword evidence="3" id="KW-1185">Reference proteome</keyword>
<accession>A0A370TZ93</accession>
<reference evidence="2 3" key="1">
    <citation type="journal article" date="2018" name="IMA Fungus">
        <title>IMA Genome-F 9: Draft genome sequence of Annulohypoxylon stygium, Aspergillus mulundensis, Berkeleyomyces basicola (syn. Thielaviopsis basicola), Ceratocystis smalleyi, two Cercospora beticola strains, Coleophoma cylindrospora, Fusarium fracticaudum, Phialophora cf. hyalina, and Morchella septimelata.</title>
        <authorList>
            <person name="Wingfield B.D."/>
            <person name="Bills G.F."/>
            <person name="Dong Y."/>
            <person name="Huang W."/>
            <person name="Nel W.J."/>
            <person name="Swalarsk-Parry B.S."/>
            <person name="Vaghefi N."/>
            <person name="Wilken P.M."/>
            <person name="An Z."/>
            <person name="de Beer Z.W."/>
            <person name="De Vos L."/>
            <person name="Chen L."/>
            <person name="Duong T.A."/>
            <person name="Gao Y."/>
            <person name="Hammerbacher A."/>
            <person name="Kikkert J.R."/>
            <person name="Li Y."/>
            <person name="Li H."/>
            <person name="Li K."/>
            <person name="Li Q."/>
            <person name="Liu X."/>
            <person name="Ma X."/>
            <person name="Naidoo K."/>
            <person name="Pethybridge S.J."/>
            <person name="Sun J."/>
            <person name="Steenkamp E.T."/>
            <person name="van der Nest M.A."/>
            <person name="van Wyk S."/>
            <person name="Wingfield M.J."/>
            <person name="Xiong C."/>
            <person name="Yue Q."/>
            <person name="Zhang X."/>
        </authorList>
    </citation>
    <scope>NUCLEOTIDE SEQUENCE [LARGE SCALE GENOMIC DNA]</scope>
    <source>
        <strain evidence="2 3">BP 5553</strain>
    </source>
</reference>
<dbReference type="AlphaFoldDB" id="A0A370TZ93"/>
<organism evidence="2 3">
    <name type="scientific">Venustampulla echinocandica</name>
    <dbReference type="NCBI Taxonomy" id="2656787"/>
    <lineage>
        <taxon>Eukaryota</taxon>
        <taxon>Fungi</taxon>
        <taxon>Dikarya</taxon>
        <taxon>Ascomycota</taxon>
        <taxon>Pezizomycotina</taxon>
        <taxon>Leotiomycetes</taxon>
        <taxon>Helotiales</taxon>
        <taxon>Pleuroascaceae</taxon>
        <taxon>Venustampulla</taxon>
    </lineage>
</organism>
<dbReference type="OrthoDB" id="3541215at2759"/>
<proteinExistence type="predicted"/>
<name>A0A370TZ93_9HELO</name>
<dbReference type="EMBL" id="NPIC01000001">
    <property type="protein sequence ID" value="RDL40846.1"/>
    <property type="molecule type" value="Genomic_DNA"/>
</dbReference>
<feature type="chain" id="PRO_5016811045" description="Apple domain-containing protein" evidence="1">
    <location>
        <begin position="19"/>
        <end position="288"/>
    </location>
</feature>